<gene>
    <name evidence="8" type="ordered locus">TherJR_0772</name>
</gene>
<evidence type="ECO:0000256" key="7">
    <source>
        <dbReference type="SAM" id="Phobius"/>
    </source>
</evidence>
<dbReference type="PANTHER" id="PTHR34856">
    <property type="entry name" value="PROTEIN NRFD"/>
    <property type="match status" value="1"/>
</dbReference>
<protein>
    <submittedName>
        <fullName evidence="8">Polysulphide reductase NrfD</fullName>
    </submittedName>
</protein>
<proteinExistence type="inferred from homology"/>
<evidence type="ECO:0000256" key="6">
    <source>
        <dbReference type="ARBA" id="ARBA00023136"/>
    </source>
</evidence>
<dbReference type="HOGENOM" id="CLU_045348_1_0_9"/>
<keyword evidence="6 7" id="KW-0472">Membrane</keyword>
<dbReference type="InterPro" id="IPR052049">
    <property type="entry name" value="Electron_transfer_protein"/>
</dbReference>
<dbReference type="PANTHER" id="PTHR34856:SF2">
    <property type="entry name" value="PROTEIN NRFD"/>
    <property type="match status" value="1"/>
</dbReference>
<evidence type="ECO:0000313" key="9">
    <source>
        <dbReference type="Proteomes" id="UP000002377"/>
    </source>
</evidence>
<feature type="transmembrane region" description="Helical" evidence="7">
    <location>
        <begin position="127"/>
        <end position="151"/>
    </location>
</feature>
<dbReference type="GO" id="GO:0005886">
    <property type="term" value="C:plasma membrane"/>
    <property type="evidence" value="ECO:0007669"/>
    <property type="project" value="UniProtKB-SubCell"/>
</dbReference>
<name>D5XCL3_THEPJ</name>
<feature type="transmembrane region" description="Helical" evidence="7">
    <location>
        <begin position="45"/>
        <end position="66"/>
    </location>
</feature>
<evidence type="ECO:0000256" key="1">
    <source>
        <dbReference type="ARBA" id="ARBA00004651"/>
    </source>
</evidence>
<keyword evidence="9" id="KW-1185">Reference proteome</keyword>
<reference evidence="8 9" key="1">
    <citation type="submission" date="2010-05" db="EMBL/GenBank/DDBJ databases">
        <title>Complete sequence of Thermincola sp. JR.</title>
        <authorList>
            <consortium name="US DOE Joint Genome Institute"/>
            <person name="Lucas S."/>
            <person name="Copeland A."/>
            <person name="Lapidus A."/>
            <person name="Cheng J.-F."/>
            <person name="Bruce D."/>
            <person name="Goodwin L."/>
            <person name="Pitluck S."/>
            <person name="Chertkov O."/>
            <person name="Detter J.C."/>
            <person name="Han C."/>
            <person name="Tapia R."/>
            <person name="Land M."/>
            <person name="Hauser L."/>
            <person name="Kyrpides N."/>
            <person name="Mikhailova N."/>
            <person name="Hazen T.C."/>
            <person name="Woyke T."/>
        </authorList>
    </citation>
    <scope>NUCLEOTIDE SEQUENCE [LARGE SCALE GENOMIC DNA]</scope>
    <source>
        <strain evidence="8 9">JR</strain>
    </source>
</reference>
<comment type="similarity">
    <text evidence="2">Belongs to the NrfD family.</text>
</comment>
<keyword evidence="4 7" id="KW-0812">Transmembrane</keyword>
<feature type="transmembrane region" description="Helical" evidence="7">
    <location>
        <begin position="163"/>
        <end position="186"/>
    </location>
</feature>
<accession>D5XCL3</accession>
<evidence type="ECO:0000256" key="2">
    <source>
        <dbReference type="ARBA" id="ARBA00008929"/>
    </source>
</evidence>
<keyword evidence="3" id="KW-1003">Cell membrane</keyword>
<keyword evidence="5 7" id="KW-1133">Transmembrane helix</keyword>
<dbReference type="eggNOG" id="COG3301">
    <property type="taxonomic scope" value="Bacteria"/>
</dbReference>
<dbReference type="STRING" id="635013.TherJR_0772"/>
<dbReference type="AlphaFoldDB" id="D5XCL3"/>
<comment type="subcellular location">
    <subcellularLocation>
        <location evidence="1">Cell membrane</location>
        <topology evidence="1">Multi-pass membrane protein</topology>
    </subcellularLocation>
</comment>
<dbReference type="Pfam" id="PF03916">
    <property type="entry name" value="NrfD"/>
    <property type="match status" value="1"/>
</dbReference>
<dbReference type="OrthoDB" id="9778963at2"/>
<evidence type="ECO:0000313" key="8">
    <source>
        <dbReference type="EMBL" id="ADG81639.1"/>
    </source>
</evidence>
<evidence type="ECO:0000256" key="5">
    <source>
        <dbReference type="ARBA" id="ARBA00022989"/>
    </source>
</evidence>
<evidence type="ECO:0000256" key="3">
    <source>
        <dbReference type="ARBA" id="ARBA00022475"/>
    </source>
</evidence>
<dbReference type="Gene3D" id="1.20.1630.10">
    <property type="entry name" value="Formate dehydrogenase/DMSO reductase domain"/>
    <property type="match status" value="1"/>
</dbReference>
<dbReference type="InterPro" id="IPR005614">
    <property type="entry name" value="NrfD-like"/>
</dbReference>
<dbReference type="Proteomes" id="UP000002377">
    <property type="component" value="Chromosome"/>
</dbReference>
<feature type="transmembrane region" description="Helical" evidence="7">
    <location>
        <begin position="237"/>
        <end position="260"/>
    </location>
</feature>
<feature type="transmembrane region" description="Helical" evidence="7">
    <location>
        <begin position="86"/>
        <end position="106"/>
    </location>
</feature>
<dbReference type="KEGG" id="tjr:TherJR_0772"/>
<feature type="transmembrane region" description="Helical" evidence="7">
    <location>
        <begin position="198"/>
        <end position="217"/>
    </location>
</feature>
<dbReference type="EMBL" id="CP002028">
    <property type="protein sequence ID" value="ADG81639.1"/>
    <property type="molecule type" value="Genomic_DNA"/>
</dbReference>
<feature type="transmembrane region" description="Helical" evidence="7">
    <location>
        <begin position="272"/>
        <end position="291"/>
    </location>
</feature>
<dbReference type="RefSeq" id="WP_013119660.1">
    <property type="nucleotide sequence ID" value="NC_014152.1"/>
</dbReference>
<sequence>MMHNVTWPIIIAVYLFIAGVGVASFYTGMLANLFSGGRYEKMAKYGSYIAVPSIIFGLLMLIADLGRPLFFWHFVLTFRPTSTMSLGTWLLTVFTITCGIYMLTWLAEEEFARSLPILPMFAGKMGLRKICGLIALPFSFGIAGYTGVLLASTSAALWNSTSYLGLLFLISATSTGMAALMLVYIWKEGDLDVIKKLAKADLIVIIFEVIVLIMLLASLKSNAPQAASVILSGSYAVFFWLGIVVVGLLLPFAVEIYELLTARGHVVPKLTIPALAGLSVLVGGFLMRYVILYAGQV</sequence>
<organism evidence="8 9">
    <name type="scientific">Thermincola potens (strain JR)</name>
    <dbReference type="NCBI Taxonomy" id="635013"/>
    <lineage>
        <taxon>Bacteria</taxon>
        <taxon>Bacillati</taxon>
        <taxon>Bacillota</taxon>
        <taxon>Clostridia</taxon>
        <taxon>Eubacteriales</taxon>
        <taxon>Thermincolaceae</taxon>
        <taxon>Thermincola</taxon>
    </lineage>
</organism>
<evidence type="ECO:0000256" key="4">
    <source>
        <dbReference type="ARBA" id="ARBA00022692"/>
    </source>
</evidence>
<feature type="transmembrane region" description="Helical" evidence="7">
    <location>
        <begin position="6"/>
        <end position="33"/>
    </location>
</feature>